<dbReference type="EC" id="1.1.1.205" evidence="5"/>
<feature type="region of interest" description="Disordered" evidence="3">
    <location>
        <begin position="1"/>
        <end position="20"/>
    </location>
</feature>
<dbReference type="SMART" id="SM00116">
    <property type="entry name" value="CBS"/>
    <property type="match status" value="2"/>
</dbReference>
<comment type="caution">
    <text evidence="5">The sequence shown here is derived from an EMBL/GenBank/DDBJ whole genome shotgun (WGS) entry which is preliminary data.</text>
</comment>
<evidence type="ECO:0000313" key="5">
    <source>
        <dbReference type="EMBL" id="ERJ07214.1"/>
    </source>
</evidence>
<dbReference type="AlphaFoldDB" id="U2FG32"/>
<dbReference type="GO" id="GO:0003938">
    <property type="term" value="F:IMP dehydrogenase activity"/>
    <property type="evidence" value="ECO:0007669"/>
    <property type="project" value="UniProtKB-EC"/>
</dbReference>
<dbReference type="InterPro" id="IPR051257">
    <property type="entry name" value="Diverse_CBS-Domain"/>
</dbReference>
<feature type="domain" description="CBS" evidence="4">
    <location>
        <begin position="72"/>
        <end position="128"/>
    </location>
</feature>
<dbReference type="InterPro" id="IPR000644">
    <property type="entry name" value="CBS_dom"/>
</dbReference>
<dbReference type="InterPro" id="IPR046342">
    <property type="entry name" value="CBS_dom_sf"/>
</dbReference>
<dbReference type="GeneID" id="23799433"/>
<evidence type="ECO:0000256" key="3">
    <source>
        <dbReference type="SAM" id="MobiDB-lite"/>
    </source>
</evidence>
<organism evidence="5 6">
    <name type="scientific">Halorhabdus tiamatea SARL4B</name>
    <dbReference type="NCBI Taxonomy" id="1033806"/>
    <lineage>
        <taxon>Archaea</taxon>
        <taxon>Methanobacteriati</taxon>
        <taxon>Methanobacteriota</taxon>
        <taxon>Stenosarchaea group</taxon>
        <taxon>Halobacteria</taxon>
        <taxon>Halobacteriales</taxon>
        <taxon>Haloarculaceae</taxon>
        <taxon>Halorhabdus</taxon>
    </lineage>
</organism>
<dbReference type="Proteomes" id="UP000003861">
    <property type="component" value="Unassembled WGS sequence"/>
</dbReference>
<reference evidence="5 6" key="1">
    <citation type="journal article" date="2011" name="J. Bacteriol.">
        <title>Genome sequence of Halorhabdus tiamatea, the first archaeon isolated from a deep-sea anoxic brine lake.</title>
        <authorList>
            <person name="Antunes A."/>
            <person name="Alam I."/>
            <person name="Bajic V.B."/>
            <person name="Stingl U."/>
        </authorList>
    </citation>
    <scope>NUCLEOTIDE SEQUENCE [LARGE SCALE GENOMIC DNA]</scope>
    <source>
        <strain evidence="5 6">SARL4B</strain>
    </source>
</reference>
<accession>U2FG32</accession>
<dbReference type="STRING" id="1033806.HTIA_2013"/>
<name>U2FG32_9EURY</name>
<dbReference type="RefSeq" id="WP_021029363.1">
    <property type="nucleotide sequence ID" value="NC_021921.1"/>
</dbReference>
<keyword evidence="5" id="KW-0560">Oxidoreductase</keyword>
<gene>
    <name evidence="5" type="ORF">HLRTI_000572</name>
</gene>
<dbReference type="PROSITE" id="PS51371">
    <property type="entry name" value="CBS"/>
    <property type="match status" value="2"/>
</dbReference>
<dbReference type="PANTHER" id="PTHR43080:SF2">
    <property type="entry name" value="CBS DOMAIN-CONTAINING PROTEIN"/>
    <property type="match status" value="1"/>
</dbReference>
<dbReference type="Gene3D" id="3.10.580.10">
    <property type="entry name" value="CBS-domain"/>
    <property type="match status" value="1"/>
</dbReference>
<evidence type="ECO:0000256" key="2">
    <source>
        <dbReference type="PROSITE-ProRule" id="PRU00703"/>
    </source>
</evidence>
<dbReference type="Pfam" id="PF00571">
    <property type="entry name" value="CBS"/>
    <property type="match status" value="2"/>
</dbReference>
<dbReference type="PANTHER" id="PTHR43080">
    <property type="entry name" value="CBS DOMAIN-CONTAINING PROTEIN CBSX3, MITOCHONDRIAL"/>
    <property type="match status" value="1"/>
</dbReference>
<evidence type="ECO:0000313" key="6">
    <source>
        <dbReference type="Proteomes" id="UP000003861"/>
    </source>
</evidence>
<sequence length="139" mass="14751">MPVSDLARSDVVTAQPDTPVPDLAETMDEGDVGSVVITDGETPVGIVTDRDLAIRVVSEERDPTATTAADVMTEDLKTIEADAGFYEATNLMSESSVRRLPVTDGGELAGIVTADDLTELIADEEQQLASTIRAQRPAY</sequence>
<proteinExistence type="predicted"/>
<protein>
    <submittedName>
        <fullName evidence="5">IMP dehydrogenase protein</fullName>
        <ecNumber evidence="5">1.1.1.205</ecNumber>
    </submittedName>
</protein>
<evidence type="ECO:0000256" key="1">
    <source>
        <dbReference type="ARBA" id="ARBA00023122"/>
    </source>
</evidence>
<dbReference type="EMBL" id="AFNT02000005">
    <property type="protein sequence ID" value="ERJ07214.1"/>
    <property type="molecule type" value="Genomic_DNA"/>
</dbReference>
<reference evidence="5 6" key="2">
    <citation type="journal article" date="2013" name="PLoS ONE">
        <title>INDIGO - INtegrated Data Warehouse of MIcrobial GenOmes with Examples from the Red Sea Extremophiles.</title>
        <authorList>
            <person name="Alam I."/>
            <person name="Antunes A."/>
            <person name="Kamau A.A."/>
            <person name="Ba Alawi W."/>
            <person name="Kalkatawi M."/>
            <person name="Stingl U."/>
            <person name="Bajic V.B."/>
        </authorList>
    </citation>
    <scope>NUCLEOTIDE SEQUENCE [LARGE SCALE GENOMIC DNA]</scope>
    <source>
        <strain evidence="5 6">SARL4B</strain>
    </source>
</reference>
<dbReference type="SUPFAM" id="SSF54631">
    <property type="entry name" value="CBS-domain pair"/>
    <property type="match status" value="1"/>
</dbReference>
<dbReference type="CDD" id="cd17775">
    <property type="entry name" value="CBS_pair_bact_arch"/>
    <property type="match status" value="1"/>
</dbReference>
<keyword evidence="1 2" id="KW-0129">CBS domain</keyword>
<dbReference type="eggNOG" id="arCOG00606">
    <property type="taxonomic scope" value="Archaea"/>
</dbReference>
<evidence type="ECO:0000259" key="4">
    <source>
        <dbReference type="PROSITE" id="PS51371"/>
    </source>
</evidence>
<feature type="domain" description="CBS" evidence="4">
    <location>
        <begin position="7"/>
        <end position="63"/>
    </location>
</feature>
<dbReference type="OrthoDB" id="43333at2157"/>